<keyword evidence="3" id="KW-1185">Reference proteome</keyword>
<dbReference type="AlphaFoldDB" id="A0A2D3UP14"/>
<proteinExistence type="predicted"/>
<name>A0A2D3UP14_9PEZI</name>
<dbReference type="STRING" id="112498.A0A2D3UP14"/>
<evidence type="ECO:0000313" key="3">
    <source>
        <dbReference type="Proteomes" id="UP000225277"/>
    </source>
</evidence>
<feature type="signal peptide" evidence="1">
    <location>
        <begin position="1"/>
        <end position="19"/>
    </location>
</feature>
<evidence type="ECO:0000256" key="1">
    <source>
        <dbReference type="SAM" id="SignalP"/>
    </source>
</evidence>
<dbReference type="Proteomes" id="UP000225277">
    <property type="component" value="Unassembled WGS sequence"/>
</dbReference>
<dbReference type="GeneID" id="35595777"/>
<gene>
    <name evidence="2" type="ORF">RCC_00382</name>
</gene>
<reference evidence="2 3" key="1">
    <citation type="submission" date="2016-03" db="EMBL/GenBank/DDBJ databases">
        <authorList>
            <person name="Ploux O."/>
        </authorList>
    </citation>
    <scope>NUCLEOTIDE SEQUENCE [LARGE SCALE GENOMIC DNA]</scope>
    <source>
        <strain evidence="2 3">URUG2</strain>
    </source>
</reference>
<feature type="chain" id="PRO_5013588635" evidence="1">
    <location>
        <begin position="20"/>
        <end position="157"/>
    </location>
</feature>
<accession>A0A2D3UP14</accession>
<dbReference type="OrthoDB" id="3648350at2759"/>
<evidence type="ECO:0000313" key="2">
    <source>
        <dbReference type="EMBL" id="CZT14405.1"/>
    </source>
</evidence>
<protein>
    <submittedName>
        <fullName evidence="2">Uncharacterized protein</fullName>
    </submittedName>
</protein>
<keyword evidence="1" id="KW-0732">Signal</keyword>
<dbReference type="RefSeq" id="XP_023621302.1">
    <property type="nucleotide sequence ID" value="XM_023765534.1"/>
</dbReference>
<sequence>MAFQTAFVTLLALTYYATASHLHPRQSSGGVDINNLSKNVNGTSGTGDVSASGNLAPFGGIGVGCGINWAEGVSYGGGLQAGSSSFGLGGGYTIRPEEMEVGAGIGFTKTNSSASIQFTGSTNGTFGLTFSSSSPFVCIPSFEDGQHSVKCTTALGY</sequence>
<dbReference type="EMBL" id="FJUY01000001">
    <property type="protein sequence ID" value="CZT14405.1"/>
    <property type="molecule type" value="Genomic_DNA"/>
</dbReference>
<organism evidence="2 3">
    <name type="scientific">Ramularia collo-cygni</name>
    <dbReference type="NCBI Taxonomy" id="112498"/>
    <lineage>
        <taxon>Eukaryota</taxon>
        <taxon>Fungi</taxon>
        <taxon>Dikarya</taxon>
        <taxon>Ascomycota</taxon>
        <taxon>Pezizomycotina</taxon>
        <taxon>Dothideomycetes</taxon>
        <taxon>Dothideomycetidae</taxon>
        <taxon>Mycosphaerellales</taxon>
        <taxon>Mycosphaerellaceae</taxon>
        <taxon>Ramularia</taxon>
    </lineage>
</organism>